<dbReference type="CDD" id="cd06550">
    <property type="entry name" value="TM_ABC_iron-siderophores_like"/>
    <property type="match status" value="1"/>
</dbReference>
<comment type="caution">
    <text evidence="9">The sequence shown here is derived from an EMBL/GenBank/DDBJ whole genome shotgun (WGS) entry which is preliminary data.</text>
</comment>
<keyword evidence="6 8" id="KW-1133">Transmembrane helix</keyword>
<protein>
    <submittedName>
        <fullName evidence="9">Iron-enterobactin ABC transporter permease</fullName>
    </submittedName>
</protein>
<dbReference type="PANTHER" id="PTHR30472:SF24">
    <property type="entry name" value="FERRIC ENTEROBACTIN TRANSPORT SYSTEM PERMEASE PROTEIN FEPG"/>
    <property type="match status" value="1"/>
</dbReference>
<dbReference type="RefSeq" id="WP_344031545.1">
    <property type="nucleotide sequence ID" value="NZ_BAAAOB010000001.1"/>
</dbReference>
<feature type="transmembrane region" description="Helical" evidence="8">
    <location>
        <begin position="163"/>
        <end position="182"/>
    </location>
</feature>
<evidence type="ECO:0000256" key="3">
    <source>
        <dbReference type="ARBA" id="ARBA00022448"/>
    </source>
</evidence>
<proteinExistence type="inferred from homology"/>
<dbReference type="Pfam" id="PF01032">
    <property type="entry name" value="FecCD"/>
    <property type="match status" value="1"/>
</dbReference>
<keyword evidence="5 8" id="KW-0812">Transmembrane</keyword>
<gene>
    <name evidence="9" type="primary">fepG</name>
    <name evidence="9" type="ORF">GCM10009768_18100</name>
</gene>
<keyword evidence="7 8" id="KW-0472">Membrane</keyword>
<dbReference type="EMBL" id="BAAAOB010000001">
    <property type="protein sequence ID" value="GAA1789420.1"/>
    <property type="molecule type" value="Genomic_DNA"/>
</dbReference>
<evidence type="ECO:0000256" key="6">
    <source>
        <dbReference type="ARBA" id="ARBA00022989"/>
    </source>
</evidence>
<feature type="transmembrane region" description="Helical" evidence="8">
    <location>
        <begin position="34"/>
        <end position="58"/>
    </location>
</feature>
<evidence type="ECO:0000256" key="7">
    <source>
        <dbReference type="ARBA" id="ARBA00023136"/>
    </source>
</evidence>
<dbReference type="Proteomes" id="UP001500851">
    <property type="component" value="Unassembled WGS sequence"/>
</dbReference>
<evidence type="ECO:0000256" key="8">
    <source>
        <dbReference type="SAM" id="Phobius"/>
    </source>
</evidence>
<dbReference type="Gene3D" id="1.10.3470.10">
    <property type="entry name" value="ABC transporter involved in vitamin B12 uptake, BtuC"/>
    <property type="match status" value="1"/>
</dbReference>
<evidence type="ECO:0000256" key="1">
    <source>
        <dbReference type="ARBA" id="ARBA00004651"/>
    </source>
</evidence>
<dbReference type="InterPro" id="IPR000522">
    <property type="entry name" value="ABC_transptr_permease_BtuC"/>
</dbReference>
<evidence type="ECO:0000313" key="10">
    <source>
        <dbReference type="Proteomes" id="UP001500851"/>
    </source>
</evidence>
<comment type="similarity">
    <text evidence="2">Belongs to the binding-protein-dependent transport system permease family. FecCD subfamily.</text>
</comment>
<accession>A0ABP4XRK3</accession>
<feature type="transmembrane region" description="Helical" evidence="8">
    <location>
        <begin position="213"/>
        <end position="235"/>
    </location>
</feature>
<comment type="subcellular location">
    <subcellularLocation>
        <location evidence="1">Cell membrane</location>
        <topology evidence="1">Multi-pass membrane protein</topology>
    </subcellularLocation>
</comment>
<evidence type="ECO:0000256" key="5">
    <source>
        <dbReference type="ARBA" id="ARBA00022692"/>
    </source>
</evidence>
<reference evidence="10" key="1">
    <citation type="journal article" date="2019" name="Int. J. Syst. Evol. Microbiol.">
        <title>The Global Catalogue of Microorganisms (GCM) 10K type strain sequencing project: providing services to taxonomists for standard genome sequencing and annotation.</title>
        <authorList>
            <consortium name="The Broad Institute Genomics Platform"/>
            <consortium name="The Broad Institute Genome Sequencing Center for Infectious Disease"/>
            <person name="Wu L."/>
            <person name="Ma J."/>
        </authorList>
    </citation>
    <scope>NUCLEOTIDE SEQUENCE [LARGE SCALE GENOMIC DNA]</scope>
    <source>
        <strain evidence="10">JCM 14736</strain>
    </source>
</reference>
<dbReference type="PANTHER" id="PTHR30472">
    <property type="entry name" value="FERRIC ENTEROBACTIN TRANSPORT SYSTEM PERMEASE PROTEIN"/>
    <property type="match status" value="1"/>
</dbReference>
<keyword evidence="4" id="KW-1003">Cell membrane</keyword>
<name>A0ABP4XRK3_9MICO</name>
<feature type="transmembrane region" description="Helical" evidence="8">
    <location>
        <begin position="255"/>
        <end position="284"/>
    </location>
</feature>
<feature type="transmembrane region" description="Helical" evidence="8">
    <location>
        <begin position="325"/>
        <end position="344"/>
    </location>
</feature>
<dbReference type="SUPFAM" id="SSF81345">
    <property type="entry name" value="ABC transporter involved in vitamin B12 uptake, BtuC"/>
    <property type="match status" value="1"/>
</dbReference>
<evidence type="ECO:0000256" key="2">
    <source>
        <dbReference type="ARBA" id="ARBA00007935"/>
    </source>
</evidence>
<keyword evidence="10" id="KW-1185">Reference proteome</keyword>
<dbReference type="InterPro" id="IPR037294">
    <property type="entry name" value="ABC_BtuC-like"/>
</dbReference>
<feature type="transmembrane region" description="Helical" evidence="8">
    <location>
        <begin position="84"/>
        <end position="104"/>
    </location>
</feature>
<feature type="transmembrane region" description="Helical" evidence="8">
    <location>
        <begin position="125"/>
        <end position="157"/>
    </location>
</feature>
<keyword evidence="3" id="KW-0813">Transport</keyword>
<sequence>MTRLAPPHPSGTRWVGLGGDRSLLLPRRTVRITALLLLACVVLAVIAIGVGASSYGYADAWRLLLGEEDRGAHLVIVEWRGSRIVLALVVGAALGVSGALFQSVTRNPLGSPDLIGFSMGAQTGILVAVLLFGASYASVSAASLVGGIAVGAVIYALSLRSGFGGLVLILSGIAISAMLGAFNRWLLVRADSDAAFGALRAVTGTLEASDWSVAIPTAICVLVVLGATLALAPAMRDLELGPDLAASLGLRVERTRALMVLAGTVLVALATTAVGPIMFVALIAPHLARRLARDSVASLPASAATGALLLLGADVLSQAALDSMPVGIVTAAVGGTYFMALLLLENRRTS</sequence>
<organism evidence="9 10">
    <name type="scientific">Leucobacter iarius</name>
    <dbReference type="NCBI Taxonomy" id="333963"/>
    <lineage>
        <taxon>Bacteria</taxon>
        <taxon>Bacillati</taxon>
        <taxon>Actinomycetota</taxon>
        <taxon>Actinomycetes</taxon>
        <taxon>Micrococcales</taxon>
        <taxon>Microbacteriaceae</taxon>
        <taxon>Leucobacter</taxon>
    </lineage>
</organism>
<evidence type="ECO:0000256" key="4">
    <source>
        <dbReference type="ARBA" id="ARBA00022475"/>
    </source>
</evidence>
<evidence type="ECO:0000313" key="9">
    <source>
        <dbReference type="EMBL" id="GAA1789420.1"/>
    </source>
</evidence>